<feature type="transmembrane region" description="Helical" evidence="14">
    <location>
        <begin position="7"/>
        <end position="28"/>
    </location>
</feature>
<dbReference type="InterPro" id="IPR036097">
    <property type="entry name" value="HisK_dim/P_sf"/>
</dbReference>
<comment type="catalytic activity">
    <reaction evidence="1">
        <text>ATP + protein L-histidine = ADP + protein N-phospho-L-histidine.</text>
        <dbReference type="EC" id="2.7.13.3"/>
    </reaction>
</comment>
<keyword evidence="5" id="KW-0597">Phosphoprotein</keyword>
<dbReference type="PRINTS" id="PR00344">
    <property type="entry name" value="BCTRLSENSOR"/>
</dbReference>
<dbReference type="GO" id="GO:0005886">
    <property type="term" value="C:plasma membrane"/>
    <property type="evidence" value="ECO:0007669"/>
    <property type="project" value="UniProtKB-SubCell"/>
</dbReference>
<dbReference type="SUPFAM" id="SSF55874">
    <property type="entry name" value="ATPase domain of HSP90 chaperone/DNA topoisomerase II/histidine kinase"/>
    <property type="match status" value="1"/>
</dbReference>
<keyword evidence="9 16" id="KW-0418">Kinase</keyword>
<keyword evidence="10" id="KW-0067">ATP-binding</keyword>
<comment type="subcellular location">
    <subcellularLocation>
        <location evidence="2">Cell membrane</location>
        <topology evidence="2">Multi-pass membrane protein</topology>
    </subcellularLocation>
</comment>
<feature type="domain" description="Histidine kinase" evidence="15">
    <location>
        <begin position="208"/>
        <end position="415"/>
    </location>
</feature>
<feature type="transmembrane region" description="Helical" evidence="14">
    <location>
        <begin position="133"/>
        <end position="155"/>
    </location>
</feature>
<evidence type="ECO:0000256" key="9">
    <source>
        <dbReference type="ARBA" id="ARBA00022777"/>
    </source>
</evidence>
<evidence type="ECO:0000256" key="10">
    <source>
        <dbReference type="ARBA" id="ARBA00022840"/>
    </source>
</evidence>
<evidence type="ECO:0000256" key="6">
    <source>
        <dbReference type="ARBA" id="ARBA00022679"/>
    </source>
</evidence>
<dbReference type="SUPFAM" id="SSF47384">
    <property type="entry name" value="Homodimeric domain of signal transducing histidine kinase"/>
    <property type="match status" value="1"/>
</dbReference>
<gene>
    <name evidence="16" type="ORF">GGR02_002660</name>
</gene>
<evidence type="ECO:0000256" key="3">
    <source>
        <dbReference type="ARBA" id="ARBA00012438"/>
    </source>
</evidence>
<keyword evidence="8" id="KW-0547">Nucleotide-binding</keyword>
<dbReference type="GO" id="GO:0071555">
    <property type="term" value="P:cell wall organization"/>
    <property type="evidence" value="ECO:0007669"/>
    <property type="project" value="InterPro"/>
</dbReference>
<dbReference type="InterPro" id="IPR005467">
    <property type="entry name" value="His_kinase_dom"/>
</dbReference>
<keyword evidence="4" id="KW-1003">Cell membrane</keyword>
<dbReference type="Pfam" id="PF02518">
    <property type="entry name" value="HATPase_c"/>
    <property type="match status" value="1"/>
</dbReference>
<dbReference type="InterPro" id="IPR003594">
    <property type="entry name" value="HATPase_dom"/>
</dbReference>
<dbReference type="SMART" id="SM00388">
    <property type="entry name" value="HisKA"/>
    <property type="match status" value="1"/>
</dbReference>
<dbReference type="PROSITE" id="PS50109">
    <property type="entry name" value="HIS_KIN"/>
    <property type="match status" value="1"/>
</dbReference>
<evidence type="ECO:0000256" key="7">
    <source>
        <dbReference type="ARBA" id="ARBA00022692"/>
    </source>
</evidence>
<evidence type="ECO:0000256" key="2">
    <source>
        <dbReference type="ARBA" id="ARBA00004651"/>
    </source>
</evidence>
<dbReference type="SMART" id="SM00387">
    <property type="entry name" value="HATPase_c"/>
    <property type="match status" value="1"/>
</dbReference>
<evidence type="ECO:0000256" key="12">
    <source>
        <dbReference type="ARBA" id="ARBA00023012"/>
    </source>
</evidence>
<evidence type="ECO:0000256" key="14">
    <source>
        <dbReference type="SAM" id="Phobius"/>
    </source>
</evidence>
<dbReference type="GO" id="GO:0005524">
    <property type="term" value="F:ATP binding"/>
    <property type="evidence" value="ECO:0007669"/>
    <property type="project" value="UniProtKB-KW"/>
</dbReference>
<dbReference type="Proteomes" id="UP000559598">
    <property type="component" value="Unassembled WGS sequence"/>
</dbReference>
<dbReference type="Gene3D" id="1.10.287.130">
    <property type="match status" value="1"/>
</dbReference>
<organism evidence="16 17">
    <name type="scientific">Anoxybacteroides voinovskiense</name>
    <dbReference type="NCBI Taxonomy" id="230470"/>
    <lineage>
        <taxon>Bacteria</taxon>
        <taxon>Bacillati</taxon>
        <taxon>Bacillota</taxon>
        <taxon>Bacilli</taxon>
        <taxon>Bacillales</taxon>
        <taxon>Anoxybacillaceae</taxon>
        <taxon>Anoxybacteroides</taxon>
    </lineage>
</organism>
<keyword evidence="13 14" id="KW-0472">Membrane</keyword>
<keyword evidence="6 16" id="KW-0808">Transferase</keyword>
<dbReference type="Gene3D" id="3.30.565.10">
    <property type="entry name" value="Histidine kinase-like ATPase, C-terminal domain"/>
    <property type="match status" value="1"/>
</dbReference>
<comment type="caution">
    <text evidence="16">The sequence shown here is derived from an EMBL/GenBank/DDBJ whole genome shotgun (WGS) entry which is preliminary data.</text>
</comment>
<accession>A0A840E0Z0</accession>
<dbReference type="EC" id="2.7.13.3" evidence="3"/>
<evidence type="ECO:0000256" key="1">
    <source>
        <dbReference type="ARBA" id="ARBA00000085"/>
    </source>
</evidence>
<keyword evidence="17" id="KW-1185">Reference proteome</keyword>
<dbReference type="InterPro" id="IPR036890">
    <property type="entry name" value="HATPase_C_sf"/>
</dbReference>
<proteinExistence type="predicted"/>
<protein>
    <recommendedName>
        <fullName evidence="3">histidine kinase</fullName>
        <ecNumber evidence="3">2.7.13.3</ecNumber>
    </recommendedName>
</protein>
<dbReference type="Gene3D" id="1.10.1760.20">
    <property type="match status" value="1"/>
</dbReference>
<feature type="transmembrane region" description="Helical" evidence="14">
    <location>
        <begin position="70"/>
        <end position="97"/>
    </location>
</feature>
<evidence type="ECO:0000313" key="16">
    <source>
        <dbReference type="EMBL" id="MBB4074866.1"/>
    </source>
</evidence>
<feature type="transmembrane region" description="Helical" evidence="14">
    <location>
        <begin position="103"/>
        <end position="121"/>
    </location>
</feature>
<dbReference type="RefSeq" id="WP_183185432.1">
    <property type="nucleotide sequence ID" value="NZ_BMNP01000021.1"/>
</dbReference>
<evidence type="ECO:0000256" key="5">
    <source>
        <dbReference type="ARBA" id="ARBA00022553"/>
    </source>
</evidence>
<keyword evidence="7 14" id="KW-0812">Transmembrane</keyword>
<dbReference type="InterPro" id="IPR011620">
    <property type="entry name" value="Sig_transdc_His_kinase_LytS_TM"/>
</dbReference>
<dbReference type="Pfam" id="PF00512">
    <property type="entry name" value="HisKA"/>
    <property type="match status" value="1"/>
</dbReference>
<dbReference type="EMBL" id="JACIDE010000021">
    <property type="protein sequence ID" value="MBB4074866.1"/>
    <property type="molecule type" value="Genomic_DNA"/>
</dbReference>
<reference evidence="16 17" key="1">
    <citation type="submission" date="2020-08" db="EMBL/GenBank/DDBJ databases">
        <title>Genomic Encyclopedia of Type Strains, Phase IV (KMG-IV): sequencing the most valuable type-strain genomes for metagenomic binning, comparative biology and taxonomic classification.</title>
        <authorList>
            <person name="Goeker M."/>
        </authorList>
    </citation>
    <scope>NUCLEOTIDE SEQUENCE [LARGE SCALE GENOMIC DNA]</scope>
    <source>
        <strain evidence="16 17">DSM 17075</strain>
    </source>
</reference>
<dbReference type="PANTHER" id="PTHR43065">
    <property type="entry name" value="SENSOR HISTIDINE KINASE"/>
    <property type="match status" value="1"/>
</dbReference>
<evidence type="ECO:0000256" key="8">
    <source>
        <dbReference type="ARBA" id="ARBA00022741"/>
    </source>
</evidence>
<dbReference type="PANTHER" id="PTHR43065:SF46">
    <property type="entry name" value="C4-DICARBOXYLATE TRANSPORT SENSOR PROTEIN DCTB"/>
    <property type="match status" value="1"/>
</dbReference>
<feature type="transmembrane region" description="Helical" evidence="14">
    <location>
        <begin position="40"/>
        <end position="58"/>
    </location>
</feature>
<feature type="transmembrane region" description="Helical" evidence="14">
    <location>
        <begin position="161"/>
        <end position="180"/>
    </location>
</feature>
<dbReference type="InterPro" id="IPR004358">
    <property type="entry name" value="Sig_transdc_His_kin-like_C"/>
</dbReference>
<dbReference type="CDD" id="cd00082">
    <property type="entry name" value="HisKA"/>
    <property type="match status" value="1"/>
</dbReference>
<evidence type="ECO:0000256" key="11">
    <source>
        <dbReference type="ARBA" id="ARBA00022989"/>
    </source>
</evidence>
<dbReference type="Pfam" id="PF07694">
    <property type="entry name" value="5TM-5TMR_LYT"/>
    <property type="match status" value="1"/>
</dbReference>
<evidence type="ECO:0000256" key="4">
    <source>
        <dbReference type="ARBA" id="ARBA00022475"/>
    </source>
</evidence>
<keyword evidence="11 14" id="KW-1133">Transmembrane helix</keyword>
<sequence length="415" mass="47267">MLLMIKPLIVNITILLSLTFNANLFFPFRERIILTLRQQVVYGLVSAFAAALCMFYPIETLGETNFDFRMIVILIVTLYVGWIAGGICTAIVVIMRLLIGGSFAWIGVLVSLVAFAVALLFRPVYMKAQHKWMYAIVIAVLYSFFYFTIIVQTVSFLSVDFYLVYFAMFLLTYMMVYFLIERLIMYNHQFDEMVYVDKLTMVSEMAASFAHEIRNPITTVRGFIQLLQTSTKDEQLQQFAPLILEELDRANKIITDYLQLAKPNDFRVRPIDLHHVLRDCVQLIQPLGAFANVAVEWDRHGECRVLGDEQYLKQSLLNIMKNAIEAIEGSGVVKISTEAHSQRNVVKVIIEDNGKGMTEEELKKIGLPYYTTKSKGTGLGSMISNRLIREMGGTIHYTSQLGKGTRVEITLPLVK</sequence>
<keyword evidence="12" id="KW-0902">Two-component regulatory system</keyword>
<name>A0A840E0Z0_9BACL</name>
<dbReference type="AlphaFoldDB" id="A0A840E0Z0"/>
<dbReference type="InterPro" id="IPR003661">
    <property type="entry name" value="HisK_dim/P_dom"/>
</dbReference>
<dbReference type="GO" id="GO:0000155">
    <property type="term" value="F:phosphorelay sensor kinase activity"/>
    <property type="evidence" value="ECO:0007669"/>
    <property type="project" value="InterPro"/>
</dbReference>
<evidence type="ECO:0000256" key="13">
    <source>
        <dbReference type="ARBA" id="ARBA00023136"/>
    </source>
</evidence>
<evidence type="ECO:0000259" key="15">
    <source>
        <dbReference type="PROSITE" id="PS50109"/>
    </source>
</evidence>
<evidence type="ECO:0000313" key="17">
    <source>
        <dbReference type="Proteomes" id="UP000559598"/>
    </source>
</evidence>